<accession>Q0RJU9</accession>
<dbReference type="HOGENOM" id="CLU_027853_2_0_11"/>
<organism evidence="3 4">
    <name type="scientific">Frankia alni (strain DSM 45986 / CECT 9034 / ACN14a)</name>
    <dbReference type="NCBI Taxonomy" id="326424"/>
    <lineage>
        <taxon>Bacteria</taxon>
        <taxon>Bacillati</taxon>
        <taxon>Actinomycetota</taxon>
        <taxon>Actinomycetes</taxon>
        <taxon>Frankiales</taxon>
        <taxon>Frankiaceae</taxon>
        <taxon>Frankia</taxon>
    </lineage>
</organism>
<dbReference type="InterPro" id="IPR050766">
    <property type="entry name" value="Bact_Lucif_Oxidored"/>
</dbReference>
<dbReference type="Proteomes" id="UP000000657">
    <property type="component" value="Chromosome"/>
</dbReference>
<evidence type="ECO:0000256" key="1">
    <source>
        <dbReference type="SAM" id="MobiDB-lite"/>
    </source>
</evidence>
<sequence>MADPAVADSAVAGRAVAGLLALRGLRVSYRARRRGRGGARRRPRRPPRRDRRPGRRVGVGQVDHGPARAAPGRAGCRADRLRQRGRHRRPRRPPARPAPPGTADLPEPLRLAEPAVLRRRGDHRAAAGVPRRRPGLAPGSRPRAARPGRAAGRDAAPPPPGALRRAASAGRDRPGLSFLTPGNYPDDDPRAGLEDTLRLFEFAERLGFDGAWIRQRHLEHGVSSAAVFLAAAGQRTRRIQLGTAVIPIGYESPFRLAEDLSLADVLSGGRLQVGLSAGTPPHAELLADLVFDGDWRGFDLSYGRIARLRDNLLGGRLGDADTVIQSPGNGQRPRLQPHAPGLADRLWYGGGSLRSVRWTGENGLNLLSGNIVSGEGTDDFVTAQRTLIREYRRLIGADRPARVALGRVVVPFDSADRATRERYRVYAAARHERTLRPHGERRTLFAPDLVGDAQRILDGLRADAAVGEVTELRVELPYEFDRRDYEQVLHDVAHTVAPALGWRPPPA</sequence>
<proteinExistence type="predicted"/>
<dbReference type="GO" id="GO:0004497">
    <property type="term" value="F:monooxygenase activity"/>
    <property type="evidence" value="ECO:0007669"/>
    <property type="project" value="UniProtKB-KW"/>
</dbReference>
<dbReference type="KEGG" id="fal:FRAAL3568"/>
<keyword evidence="3" id="KW-0503">Monooxygenase</keyword>
<name>Q0RJU9_FRAAA</name>
<dbReference type="Pfam" id="PF00296">
    <property type="entry name" value="Bac_luciferase"/>
    <property type="match status" value="1"/>
</dbReference>
<evidence type="ECO:0000259" key="2">
    <source>
        <dbReference type="Pfam" id="PF00296"/>
    </source>
</evidence>
<evidence type="ECO:0000313" key="4">
    <source>
        <dbReference type="Proteomes" id="UP000000657"/>
    </source>
</evidence>
<gene>
    <name evidence="3" type="ordered locus">FRAAL3568</name>
</gene>
<feature type="domain" description="Luciferase-like" evidence="2">
    <location>
        <begin position="179"/>
        <end position="468"/>
    </location>
</feature>
<dbReference type="GO" id="GO:0005829">
    <property type="term" value="C:cytosol"/>
    <property type="evidence" value="ECO:0007669"/>
    <property type="project" value="TreeGrafter"/>
</dbReference>
<keyword evidence="3" id="KW-0560">Oxidoreductase</keyword>
<feature type="compositionally biased region" description="Basic residues" evidence="1">
    <location>
        <begin position="29"/>
        <end position="55"/>
    </location>
</feature>
<reference evidence="3 4" key="1">
    <citation type="journal article" date="2007" name="Genome Res.">
        <title>Genome characteristics of facultatively symbiotic Frankia sp. strains reflect host range and host plant biogeography.</title>
        <authorList>
            <person name="Normand P."/>
            <person name="Lapierre P."/>
            <person name="Tisa L.S."/>
            <person name="Gogarten J.P."/>
            <person name="Alloisio N."/>
            <person name="Bagnarol E."/>
            <person name="Bassi C.A."/>
            <person name="Berry A.M."/>
            <person name="Bickhart D.M."/>
            <person name="Choisne N."/>
            <person name="Couloux A."/>
            <person name="Cournoyer B."/>
            <person name="Cruveiller S."/>
            <person name="Daubin V."/>
            <person name="Demange N."/>
            <person name="Francino M.P."/>
            <person name="Goltsman E."/>
            <person name="Huang Y."/>
            <person name="Kopp O.R."/>
            <person name="Labarre L."/>
            <person name="Lapidus A."/>
            <person name="Lavire C."/>
            <person name="Marechal J."/>
            <person name="Martinez M."/>
            <person name="Mastronunzio J.E."/>
            <person name="Mullin B.C."/>
            <person name="Niemann J."/>
            <person name="Pujic P."/>
            <person name="Rawnsley T."/>
            <person name="Rouy Z."/>
            <person name="Schenowitz C."/>
            <person name="Sellstedt A."/>
            <person name="Tavares F."/>
            <person name="Tomkins J.P."/>
            <person name="Vallenet D."/>
            <person name="Valverde C."/>
            <person name="Wall L.G."/>
            <person name="Wang Y."/>
            <person name="Medigue C."/>
            <person name="Benson D.R."/>
        </authorList>
    </citation>
    <scope>NUCLEOTIDE SEQUENCE [LARGE SCALE GENOMIC DNA]</scope>
    <source>
        <strain evidence="4">DSM 45986 / CECT 9034 / ACN14a</strain>
    </source>
</reference>
<dbReference type="Gene3D" id="3.20.20.30">
    <property type="entry name" value="Luciferase-like domain"/>
    <property type="match status" value="1"/>
</dbReference>
<feature type="compositionally biased region" description="Low complexity" evidence="1">
    <location>
        <begin position="135"/>
        <end position="155"/>
    </location>
</feature>
<dbReference type="AlphaFoldDB" id="Q0RJU9"/>
<evidence type="ECO:0000313" key="3">
    <source>
        <dbReference type="EMBL" id="CAJ62211.1"/>
    </source>
</evidence>
<dbReference type="SUPFAM" id="SSF51679">
    <property type="entry name" value="Bacterial luciferase-like"/>
    <property type="match status" value="1"/>
</dbReference>
<dbReference type="PANTHER" id="PTHR30137:SF15">
    <property type="entry name" value="BLL6902 PROTEIN"/>
    <property type="match status" value="1"/>
</dbReference>
<keyword evidence="4" id="KW-1185">Reference proteome</keyword>
<protein>
    <submittedName>
        <fullName evidence="3">Monooxygenase (Partial match)</fullName>
    </submittedName>
</protein>
<dbReference type="GO" id="GO:0016705">
    <property type="term" value="F:oxidoreductase activity, acting on paired donors, with incorporation or reduction of molecular oxygen"/>
    <property type="evidence" value="ECO:0007669"/>
    <property type="project" value="InterPro"/>
</dbReference>
<dbReference type="STRING" id="326424.FRAAL3568"/>
<dbReference type="InterPro" id="IPR036661">
    <property type="entry name" value="Luciferase-like_sf"/>
</dbReference>
<dbReference type="EMBL" id="CT573213">
    <property type="protein sequence ID" value="CAJ62211.1"/>
    <property type="molecule type" value="Genomic_DNA"/>
</dbReference>
<feature type="region of interest" description="Disordered" evidence="1">
    <location>
        <begin position="29"/>
        <end position="189"/>
    </location>
</feature>
<dbReference type="eggNOG" id="COG2141">
    <property type="taxonomic scope" value="Bacteria"/>
</dbReference>
<feature type="compositionally biased region" description="Basic residues" evidence="1">
    <location>
        <begin position="83"/>
        <end position="94"/>
    </location>
</feature>
<dbReference type="PANTHER" id="PTHR30137">
    <property type="entry name" value="LUCIFERASE-LIKE MONOOXYGENASE"/>
    <property type="match status" value="1"/>
</dbReference>
<dbReference type="InterPro" id="IPR011251">
    <property type="entry name" value="Luciferase-like_dom"/>
</dbReference>